<feature type="transmembrane region" description="Helical" evidence="6">
    <location>
        <begin position="128"/>
        <end position="148"/>
    </location>
</feature>
<dbReference type="PANTHER" id="PTHR33048:SF96">
    <property type="entry name" value="INTEGRAL MEMBRANE PROTEIN"/>
    <property type="match status" value="1"/>
</dbReference>
<dbReference type="AlphaFoldDB" id="A0A367LN49"/>
<comment type="caution">
    <text evidence="8">The sequence shown here is derived from an EMBL/GenBank/DDBJ whole genome shotgun (WGS) entry which is preliminary data.</text>
</comment>
<keyword evidence="3 6" id="KW-1133">Transmembrane helix</keyword>
<feature type="transmembrane region" description="Helical" evidence="6">
    <location>
        <begin position="213"/>
        <end position="239"/>
    </location>
</feature>
<dbReference type="GO" id="GO:0016020">
    <property type="term" value="C:membrane"/>
    <property type="evidence" value="ECO:0007669"/>
    <property type="project" value="UniProtKB-SubCell"/>
</dbReference>
<feature type="transmembrane region" description="Helical" evidence="6">
    <location>
        <begin position="46"/>
        <end position="64"/>
    </location>
</feature>
<comment type="similarity">
    <text evidence="5">Belongs to the SAT4 family.</text>
</comment>
<feature type="transmembrane region" description="Helical" evidence="6">
    <location>
        <begin position="179"/>
        <end position="201"/>
    </location>
</feature>
<dbReference type="OrthoDB" id="3936451at2759"/>
<feature type="transmembrane region" description="Helical" evidence="6">
    <location>
        <begin position="98"/>
        <end position="116"/>
    </location>
</feature>
<keyword evidence="2 6" id="KW-0812">Transmembrane</keyword>
<feature type="transmembrane region" description="Helical" evidence="6">
    <location>
        <begin position="14"/>
        <end position="34"/>
    </location>
</feature>
<feature type="domain" description="Rhodopsin" evidence="7">
    <location>
        <begin position="30"/>
        <end position="222"/>
    </location>
</feature>
<gene>
    <name evidence="8" type="ORF">L249_3529</name>
</gene>
<proteinExistence type="inferred from homology"/>
<evidence type="ECO:0000256" key="6">
    <source>
        <dbReference type="SAM" id="Phobius"/>
    </source>
</evidence>
<protein>
    <recommendedName>
        <fullName evidence="7">Rhodopsin domain-containing protein</fullName>
    </recommendedName>
</protein>
<evidence type="ECO:0000313" key="8">
    <source>
        <dbReference type="EMBL" id="RCI15672.1"/>
    </source>
</evidence>
<evidence type="ECO:0000256" key="3">
    <source>
        <dbReference type="ARBA" id="ARBA00022989"/>
    </source>
</evidence>
<dbReference type="Proteomes" id="UP000253664">
    <property type="component" value="Unassembled WGS sequence"/>
</dbReference>
<evidence type="ECO:0000259" key="7">
    <source>
        <dbReference type="Pfam" id="PF20684"/>
    </source>
</evidence>
<organism evidence="8 9">
    <name type="scientific">Ophiocordyceps polyrhachis-furcata BCC 54312</name>
    <dbReference type="NCBI Taxonomy" id="1330021"/>
    <lineage>
        <taxon>Eukaryota</taxon>
        <taxon>Fungi</taxon>
        <taxon>Dikarya</taxon>
        <taxon>Ascomycota</taxon>
        <taxon>Pezizomycotina</taxon>
        <taxon>Sordariomycetes</taxon>
        <taxon>Hypocreomycetidae</taxon>
        <taxon>Hypocreales</taxon>
        <taxon>Ophiocordycipitaceae</taxon>
        <taxon>Ophiocordyceps</taxon>
    </lineage>
</organism>
<name>A0A367LN49_9HYPO</name>
<accession>A0A367LN49</accession>
<dbReference type="EMBL" id="LKCN02000002">
    <property type="protein sequence ID" value="RCI15672.1"/>
    <property type="molecule type" value="Genomic_DNA"/>
</dbReference>
<dbReference type="Pfam" id="PF20684">
    <property type="entry name" value="Fung_rhodopsin"/>
    <property type="match status" value="1"/>
</dbReference>
<comment type="subcellular location">
    <subcellularLocation>
        <location evidence="1">Membrane</location>
        <topology evidence="1">Multi-pass membrane protein</topology>
    </subcellularLocation>
</comment>
<evidence type="ECO:0000256" key="4">
    <source>
        <dbReference type="ARBA" id="ARBA00023136"/>
    </source>
</evidence>
<sequence>MQGPNISTTATRLFGVQLSLLIVCVIFTSLRVYVKSCIARNMAAEDWIIVLATVIFALSIAIAMRGTTFGAFGQAKSGTASTTERIVATFQDLYFCEVLYSPTSLAIRFSICLFLLKIVNHKTHRRIIYLLLAVVSSASISYWLITIFQCVPPSFFWSQHQPGAVGHCLHPEAFFYAGYVHGSVSAVSDLVVGALPIAILWRIRLDRRTKLTALVLLGMSFLNTAIWSIIESAIGIVAASLPTLRPLFRKWPIRPRSDKTPIPKLVLTSRRSRPLELISRWVELTAHNSSDEACADVVLADIEPVSSMVRQCNVTIERGRLPETAPSGGISIHTAIEVKTQPRDSVYDGPGLSPRK</sequence>
<dbReference type="InterPro" id="IPR052337">
    <property type="entry name" value="SAT4-like"/>
</dbReference>
<evidence type="ECO:0000256" key="5">
    <source>
        <dbReference type="ARBA" id="ARBA00038359"/>
    </source>
</evidence>
<dbReference type="PANTHER" id="PTHR33048">
    <property type="entry name" value="PTH11-LIKE INTEGRAL MEMBRANE PROTEIN (AFU_ORTHOLOGUE AFUA_5G11245)"/>
    <property type="match status" value="1"/>
</dbReference>
<evidence type="ECO:0000256" key="2">
    <source>
        <dbReference type="ARBA" id="ARBA00022692"/>
    </source>
</evidence>
<keyword evidence="4 6" id="KW-0472">Membrane</keyword>
<keyword evidence="9" id="KW-1185">Reference proteome</keyword>
<dbReference type="InterPro" id="IPR049326">
    <property type="entry name" value="Rhodopsin_dom_fungi"/>
</dbReference>
<evidence type="ECO:0000256" key="1">
    <source>
        <dbReference type="ARBA" id="ARBA00004141"/>
    </source>
</evidence>
<evidence type="ECO:0000313" key="9">
    <source>
        <dbReference type="Proteomes" id="UP000253664"/>
    </source>
</evidence>
<reference evidence="8 9" key="1">
    <citation type="journal article" date="2015" name="BMC Genomics">
        <title>Insights from the genome of Ophiocordyceps polyrhachis-furcata to pathogenicity and host specificity in insect fungi.</title>
        <authorList>
            <person name="Wichadakul D."/>
            <person name="Kobmoo N."/>
            <person name="Ingsriswang S."/>
            <person name="Tangphatsornruang S."/>
            <person name="Chantasingh D."/>
            <person name="Luangsa-ard J.J."/>
            <person name="Eurwilaichitr L."/>
        </authorList>
    </citation>
    <scope>NUCLEOTIDE SEQUENCE [LARGE SCALE GENOMIC DNA]</scope>
    <source>
        <strain evidence="8 9">BCC 54312</strain>
    </source>
</reference>